<name>A0A450TMN0_9GAMM</name>
<reference evidence="2" key="1">
    <citation type="submission" date="2019-02" db="EMBL/GenBank/DDBJ databases">
        <authorList>
            <person name="Gruber-Vodicka R. H."/>
            <person name="Seah K. B. B."/>
        </authorList>
    </citation>
    <scope>NUCLEOTIDE SEQUENCE</scope>
    <source>
        <strain evidence="2">BECK_DK47</strain>
    </source>
</reference>
<evidence type="ECO:0000259" key="1">
    <source>
        <dbReference type="Pfam" id="PF21432"/>
    </source>
</evidence>
<proteinExistence type="predicted"/>
<dbReference type="Pfam" id="PF21432">
    <property type="entry name" value="56B_RHH"/>
    <property type="match status" value="1"/>
</dbReference>
<feature type="domain" description="56B-like ribbon-helix-helix" evidence="1">
    <location>
        <begin position="41"/>
        <end position="70"/>
    </location>
</feature>
<gene>
    <name evidence="2" type="ORF">BECKDK2373B_GA0170837_12302</name>
</gene>
<dbReference type="AlphaFoldDB" id="A0A450TMN0"/>
<dbReference type="Gene3D" id="1.10.1220.10">
    <property type="entry name" value="Met repressor-like"/>
    <property type="match status" value="1"/>
</dbReference>
<organism evidence="2">
    <name type="scientific">Candidatus Kentrum sp. DK</name>
    <dbReference type="NCBI Taxonomy" id="2126562"/>
    <lineage>
        <taxon>Bacteria</taxon>
        <taxon>Pseudomonadati</taxon>
        <taxon>Pseudomonadota</taxon>
        <taxon>Gammaproteobacteria</taxon>
        <taxon>Candidatus Kentrum</taxon>
    </lineage>
</organism>
<dbReference type="InterPro" id="IPR010985">
    <property type="entry name" value="Ribbon_hlx_hlx"/>
</dbReference>
<evidence type="ECO:0000313" key="2">
    <source>
        <dbReference type="EMBL" id="VFJ68991.1"/>
    </source>
</evidence>
<dbReference type="GO" id="GO:0006355">
    <property type="term" value="P:regulation of DNA-templated transcription"/>
    <property type="evidence" value="ECO:0007669"/>
    <property type="project" value="InterPro"/>
</dbReference>
<accession>A0A450TMN0</accession>
<dbReference type="InterPro" id="IPR013321">
    <property type="entry name" value="Arc_rbn_hlx_hlx"/>
</dbReference>
<sequence>MTGMIKKRQRESEHPEKDKVLELVQSTDEPLKRFNMLIPLSLHTALKVKAAGEGRKMKDVVVELIQEYLKEEK</sequence>
<dbReference type="SUPFAM" id="SSF47598">
    <property type="entry name" value="Ribbon-helix-helix"/>
    <property type="match status" value="1"/>
</dbReference>
<protein>
    <recommendedName>
        <fullName evidence="1">56B-like ribbon-helix-helix domain-containing protein</fullName>
    </recommendedName>
</protein>
<dbReference type="EMBL" id="CAADEX010000230">
    <property type="protein sequence ID" value="VFJ68991.1"/>
    <property type="molecule type" value="Genomic_DNA"/>
</dbReference>
<dbReference type="InterPro" id="IPR049123">
    <property type="entry name" value="56B_RHH"/>
</dbReference>